<sequence length="107" mass="11886">MALFPPNKEEALINAVESRPTLYDKSDKMYSNRGVVGKLWKDVAEEIESEVHNPKPNANPILNANLYHLTNSTPNPCPNLNPYPDPNPNPNQSPNPNPNITLTLTIT</sequence>
<proteinExistence type="predicted"/>
<dbReference type="AlphaFoldDB" id="A0AAV4C5Z3"/>
<dbReference type="EMBL" id="BLXT01006265">
    <property type="protein sequence ID" value="GFO30746.1"/>
    <property type="molecule type" value="Genomic_DNA"/>
</dbReference>
<accession>A0AAV4C5Z3</accession>
<gene>
    <name evidence="3" type="ORF">PoB_005725100</name>
</gene>
<keyword evidence="4" id="KW-1185">Reference proteome</keyword>
<feature type="domain" description="MADF" evidence="2">
    <location>
        <begin position="12"/>
        <end position="53"/>
    </location>
</feature>
<dbReference type="Pfam" id="PF10545">
    <property type="entry name" value="MADF_DNA_bdg"/>
    <property type="match status" value="1"/>
</dbReference>
<protein>
    <recommendedName>
        <fullName evidence="2">MADF domain-containing protein</fullName>
    </recommendedName>
</protein>
<comment type="caution">
    <text evidence="3">The sequence shown here is derived from an EMBL/GenBank/DDBJ whole genome shotgun (WGS) entry which is preliminary data.</text>
</comment>
<evidence type="ECO:0000256" key="1">
    <source>
        <dbReference type="SAM" id="MobiDB-lite"/>
    </source>
</evidence>
<feature type="region of interest" description="Disordered" evidence="1">
    <location>
        <begin position="67"/>
        <end position="107"/>
    </location>
</feature>
<evidence type="ECO:0000313" key="3">
    <source>
        <dbReference type="EMBL" id="GFO30746.1"/>
    </source>
</evidence>
<evidence type="ECO:0000259" key="2">
    <source>
        <dbReference type="Pfam" id="PF10545"/>
    </source>
</evidence>
<dbReference type="Proteomes" id="UP000735302">
    <property type="component" value="Unassembled WGS sequence"/>
</dbReference>
<dbReference type="InterPro" id="IPR006578">
    <property type="entry name" value="MADF-dom"/>
</dbReference>
<evidence type="ECO:0000313" key="4">
    <source>
        <dbReference type="Proteomes" id="UP000735302"/>
    </source>
</evidence>
<reference evidence="3 4" key="1">
    <citation type="journal article" date="2021" name="Elife">
        <title>Chloroplast acquisition without the gene transfer in kleptoplastic sea slugs, Plakobranchus ocellatus.</title>
        <authorList>
            <person name="Maeda T."/>
            <person name="Takahashi S."/>
            <person name="Yoshida T."/>
            <person name="Shimamura S."/>
            <person name="Takaki Y."/>
            <person name="Nagai Y."/>
            <person name="Toyoda A."/>
            <person name="Suzuki Y."/>
            <person name="Arimoto A."/>
            <person name="Ishii H."/>
            <person name="Satoh N."/>
            <person name="Nishiyama T."/>
            <person name="Hasebe M."/>
            <person name="Maruyama T."/>
            <person name="Minagawa J."/>
            <person name="Obokata J."/>
            <person name="Shigenobu S."/>
        </authorList>
    </citation>
    <scope>NUCLEOTIDE SEQUENCE [LARGE SCALE GENOMIC DNA]</scope>
</reference>
<name>A0AAV4C5Z3_9GAST</name>
<organism evidence="3 4">
    <name type="scientific">Plakobranchus ocellatus</name>
    <dbReference type="NCBI Taxonomy" id="259542"/>
    <lineage>
        <taxon>Eukaryota</taxon>
        <taxon>Metazoa</taxon>
        <taxon>Spiralia</taxon>
        <taxon>Lophotrochozoa</taxon>
        <taxon>Mollusca</taxon>
        <taxon>Gastropoda</taxon>
        <taxon>Heterobranchia</taxon>
        <taxon>Euthyneura</taxon>
        <taxon>Panpulmonata</taxon>
        <taxon>Sacoglossa</taxon>
        <taxon>Placobranchoidea</taxon>
        <taxon>Plakobranchidae</taxon>
        <taxon>Plakobranchus</taxon>
    </lineage>
</organism>
<feature type="compositionally biased region" description="Pro residues" evidence="1">
    <location>
        <begin position="75"/>
        <end position="97"/>
    </location>
</feature>